<evidence type="ECO:0000313" key="6">
    <source>
        <dbReference type="Proteomes" id="UP000887566"/>
    </source>
</evidence>
<dbReference type="AlphaFoldDB" id="A0A914W7A2"/>
<evidence type="ECO:0000256" key="1">
    <source>
        <dbReference type="ARBA" id="ARBA00004141"/>
    </source>
</evidence>
<organism evidence="6 7">
    <name type="scientific">Plectus sambesii</name>
    <dbReference type="NCBI Taxonomy" id="2011161"/>
    <lineage>
        <taxon>Eukaryota</taxon>
        <taxon>Metazoa</taxon>
        <taxon>Ecdysozoa</taxon>
        <taxon>Nematoda</taxon>
        <taxon>Chromadorea</taxon>
        <taxon>Plectida</taxon>
        <taxon>Plectina</taxon>
        <taxon>Plectoidea</taxon>
        <taxon>Plectidae</taxon>
        <taxon>Plectus</taxon>
    </lineage>
</organism>
<evidence type="ECO:0000256" key="2">
    <source>
        <dbReference type="ARBA" id="ARBA00022692"/>
    </source>
</evidence>
<keyword evidence="2 5" id="KW-0812">Transmembrane</keyword>
<dbReference type="Proteomes" id="UP000887566">
    <property type="component" value="Unplaced"/>
</dbReference>
<keyword evidence="3 5" id="KW-1133">Transmembrane helix</keyword>
<feature type="transmembrane region" description="Helical" evidence="5">
    <location>
        <begin position="182"/>
        <end position="206"/>
    </location>
</feature>
<sequence length="306" mass="34330">MNNSTTCESADYLAKNGQLHAMLIIRVIIAVCGLVLLAALLRFQGTYLSFHSNARVLMFSHHSWIVLQCVTSIVHHLFNLIRFASDNGLPCQYVVKTSLAVAIRGPSLFTTYGQVWSLVALAVERLFASNRYRNYESSDRLFGFCLLLLQWLFSSICLYIALRDTVLSELQAYPTVSSSKNSAIVSNIHFFLAAMEAISIIIFAGLRWYNRRKKALLTTAPLTEKYQIDENIRATQLMFPMIITHFCCFMPSLCAVNVLAVTLCFDNHQARFDSAMETSVGQSAVFAFAKDMDVNPYELDVGGMVL</sequence>
<dbReference type="PANTHER" id="PTHR46561:SF11">
    <property type="entry name" value="SERPENTINE RECEPTOR CLASS ALPHA_BETA-14"/>
    <property type="match status" value="1"/>
</dbReference>
<dbReference type="WBParaSite" id="PSAMB.scaffold3364size18575.g21373.t1">
    <property type="protein sequence ID" value="PSAMB.scaffold3364size18575.g21373.t1"/>
    <property type="gene ID" value="PSAMB.scaffold3364size18575.g21373"/>
</dbReference>
<keyword evidence="4 5" id="KW-0472">Membrane</keyword>
<feature type="transmembrane region" description="Helical" evidence="5">
    <location>
        <begin position="141"/>
        <end position="162"/>
    </location>
</feature>
<evidence type="ECO:0000256" key="5">
    <source>
        <dbReference type="SAM" id="Phobius"/>
    </source>
</evidence>
<dbReference type="GO" id="GO:0016020">
    <property type="term" value="C:membrane"/>
    <property type="evidence" value="ECO:0007669"/>
    <property type="project" value="UniProtKB-SubCell"/>
</dbReference>
<accession>A0A914W7A2</accession>
<evidence type="ECO:0000256" key="4">
    <source>
        <dbReference type="ARBA" id="ARBA00023136"/>
    </source>
</evidence>
<proteinExistence type="predicted"/>
<evidence type="ECO:0000256" key="3">
    <source>
        <dbReference type="ARBA" id="ARBA00022989"/>
    </source>
</evidence>
<feature type="transmembrane region" description="Helical" evidence="5">
    <location>
        <begin position="20"/>
        <end position="43"/>
    </location>
</feature>
<protein>
    <submittedName>
        <fullName evidence="7">Vomeronasal type-1 receptor</fullName>
    </submittedName>
</protein>
<feature type="transmembrane region" description="Helical" evidence="5">
    <location>
        <begin position="64"/>
        <end position="81"/>
    </location>
</feature>
<dbReference type="InterPro" id="IPR053286">
    <property type="entry name" value="Nematode_rcpt-like_srab"/>
</dbReference>
<dbReference type="Pfam" id="PF10292">
    <property type="entry name" value="7TM_GPCR_Srab"/>
    <property type="match status" value="1"/>
</dbReference>
<evidence type="ECO:0000313" key="7">
    <source>
        <dbReference type="WBParaSite" id="PSAMB.scaffold3364size18575.g21373.t1"/>
    </source>
</evidence>
<dbReference type="InterPro" id="IPR019408">
    <property type="entry name" value="7TM_GPCR_serpentine_rcpt_Srab"/>
</dbReference>
<name>A0A914W7A2_9BILA</name>
<reference evidence="7" key="1">
    <citation type="submission" date="2022-11" db="UniProtKB">
        <authorList>
            <consortium name="WormBaseParasite"/>
        </authorList>
    </citation>
    <scope>IDENTIFICATION</scope>
</reference>
<comment type="subcellular location">
    <subcellularLocation>
        <location evidence="1">Membrane</location>
        <topology evidence="1">Multi-pass membrane protein</topology>
    </subcellularLocation>
</comment>
<dbReference type="Gene3D" id="1.20.1070.10">
    <property type="entry name" value="Rhodopsin 7-helix transmembrane proteins"/>
    <property type="match status" value="1"/>
</dbReference>
<dbReference type="PANTHER" id="PTHR46561">
    <property type="entry name" value="SERPENTINE RECEPTOR, CLASS AB (CLASS A-LIKE)-RELATED"/>
    <property type="match status" value="1"/>
</dbReference>
<keyword evidence="6" id="KW-1185">Reference proteome</keyword>